<comment type="subcellular location">
    <subcellularLocation>
        <location evidence="1">Cell envelope</location>
    </subcellularLocation>
</comment>
<evidence type="ECO:0000256" key="2">
    <source>
        <dbReference type="ARBA" id="ARBA00009576"/>
    </source>
</evidence>
<accession>A0A395NKN9</accession>
<keyword evidence="3" id="KW-1015">Disulfide bond</keyword>
<evidence type="ECO:0000256" key="3">
    <source>
        <dbReference type="ARBA" id="ARBA00023157"/>
    </source>
</evidence>
<dbReference type="Pfam" id="PF06766">
    <property type="entry name" value="Hydrophobin_2"/>
    <property type="match status" value="1"/>
</dbReference>
<organism evidence="5 6">
    <name type="scientific">Trichoderma arundinaceum</name>
    <dbReference type="NCBI Taxonomy" id="490622"/>
    <lineage>
        <taxon>Eukaryota</taxon>
        <taxon>Fungi</taxon>
        <taxon>Dikarya</taxon>
        <taxon>Ascomycota</taxon>
        <taxon>Pezizomycotina</taxon>
        <taxon>Sordariomycetes</taxon>
        <taxon>Hypocreomycetidae</taxon>
        <taxon>Hypocreales</taxon>
        <taxon>Hypocreaceae</taxon>
        <taxon>Trichoderma</taxon>
    </lineage>
</organism>
<evidence type="ECO:0000313" key="6">
    <source>
        <dbReference type="Proteomes" id="UP000266272"/>
    </source>
</evidence>
<evidence type="ECO:0000256" key="1">
    <source>
        <dbReference type="ARBA" id="ARBA00004196"/>
    </source>
</evidence>
<evidence type="ECO:0000313" key="5">
    <source>
        <dbReference type="EMBL" id="RFU76610.1"/>
    </source>
</evidence>
<dbReference type="STRING" id="490622.A0A395NKN9"/>
<reference evidence="5 6" key="1">
    <citation type="journal article" date="2018" name="PLoS Pathog.">
        <title>Evolution of structural diversity of trichothecenes, a family of toxins produced by plant pathogenic and entomopathogenic fungi.</title>
        <authorList>
            <person name="Proctor R.H."/>
            <person name="McCormick S.P."/>
            <person name="Kim H.S."/>
            <person name="Cardoza R.E."/>
            <person name="Stanley A.M."/>
            <person name="Lindo L."/>
            <person name="Kelly A."/>
            <person name="Brown D.W."/>
            <person name="Lee T."/>
            <person name="Vaughan M.M."/>
            <person name="Alexander N.J."/>
            <person name="Busman M."/>
            <person name="Gutierrez S."/>
        </authorList>
    </citation>
    <scope>NUCLEOTIDE SEQUENCE [LARGE SCALE GENOMIC DNA]</scope>
    <source>
        <strain evidence="5 6">IBT 40837</strain>
    </source>
</reference>
<dbReference type="PANTHER" id="PTHR42341:SF1">
    <property type="entry name" value="HYDROPHOBIN"/>
    <property type="match status" value="1"/>
</dbReference>
<sequence>MKFFTVATLFIAGVLAAPSKPDILGLHSKLCPAGLESIPRCCATDVLGVADLDCQPPVGEVCDARTFKAACASGGQRARCCGVPILGQALLCHTPLGI</sequence>
<dbReference type="EMBL" id="PXOA01000336">
    <property type="protein sequence ID" value="RFU76610.1"/>
    <property type="molecule type" value="Genomic_DNA"/>
</dbReference>
<name>A0A395NKN9_TRIAR</name>
<comment type="similarity">
    <text evidence="2">Belongs to the cerato-ulmin hydrophobin family.</text>
</comment>
<dbReference type="Gene3D" id="3.20.120.10">
    <property type="entry name" value="Hydrophobin"/>
    <property type="match status" value="1"/>
</dbReference>
<dbReference type="CDD" id="cd23508">
    <property type="entry name" value="hydrophobin_II"/>
    <property type="match status" value="1"/>
</dbReference>
<dbReference type="PANTHER" id="PTHR42341">
    <property type="entry name" value="HYDROPHOBIN"/>
    <property type="match status" value="1"/>
</dbReference>
<comment type="caution">
    <text evidence="5">The sequence shown here is derived from an EMBL/GenBank/DDBJ whole genome shotgun (WGS) entry which is preliminary data.</text>
</comment>
<dbReference type="OrthoDB" id="4500971at2759"/>
<feature type="signal peptide" evidence="4">
    <location>
        <begin position="1"/>
        <end position="16"/>
    </location>
</feature>
<evidence type="ECO:0000256" key="4">
    <source>
        <dbReference type="SAM" id="SignalP"/>
    </source>
</evidence>
<dbReference type="GO" id="GO:0005576">
    <property type="term" value="C:extracellular region"/>
    <property type="evidence" value="ECO:0007669"/>
    <property type="project" value="InterPro"/>
</dbReference>
<dbReference type="AlphaFoldDB" id="A0A395NKN9"/>
<proteinExistence type="inferred from homology"/>
<protein>
    <submittedName>
        <fullName evidence="5">Hydrophobin</fullName>
    </submittedName>
</protein>
<feature type="chain" id="PRO_5017301565" evidence="4">
    <location>
        <begin position="17"/>
        <end position="98"/>
    </location>
</feature>
<keyword evidence="6" id="KW-1185">Reference proteome</keyword>
<gene>
    <name evidence="5" type="ORF">TARUN_5636</name>
</gene>
<dbReference type="Proteomes" id="UP000266272">
    <property type="component" value="Unassembled WGS sequence"/>
</dbReference>
<keyword evidence="4" id="KW-0732">Signal</keyword>
<dbReference type="InterPro" id="IPR036686">
    <property type="entry name" value="Class_II_Hydrophobin_sf"/>
</dbReference>
<dbReference type="SUPFAM" id="SSF101751">
    <property type="entry name" value="Hydrophobin II, HfbII"/>
    <property type="match status" value="1"/>
</dbReference>
<dbReference type="InterPro" id="IPR010636">
    <property type="entry name" value="Class_II_hydrophobin"/>
</dbReference>